<reference evidence="3" key="3">
    <citation type="submission" date="2022-07" db="EMBL/GenBank/DDBJ databases">
        <authorList>
            <person name="Liu Y."/>
            <person name="Wang J."/>
            <person name="Liu Y."/>
            <person name="Wang Y."/>
            <person name="Zhang Z."/>
            <person name="Oksanen H.M."/>
            <person name="Bamford D.H."/>
            <person name="Chen X."/>
        </authorList>
    </citation>
    <scope>NUCLEOTIDE SEQUENCE</scope>
</reference>
<feature type="compositionally biased region" description="Acidic residues" evidence="1">
    <location>
        <begin position="152"/>
        <end position="164"/>
    </location>
</feature>
<organism evidence="3 4">
    <name type="scientific">Saline Natrinema sp. J7-1 virus 2</name>
    <dbReference type="NCBI Taxonomy" id="2847286"/>
    <lineage>
        <taxon>Viruses</taxon>
        <taxon>Monodnaviria</taxon>
        <taxon>Trapavirae</taxon>
        <taxon>Saleviricota</taxon>
        <taxon>Huolimaviricetes</taxon>
        <taxon>Haloruvirales</taxon>
        <taxon>Pleolipoviridae</taxon>
        <taxon>Betapleolipovirus</taxon>
        <taxon>Betapleolipovirus integrationis</taxon>
        <taxon>Betapleolipovirus SNJ2</taxon>
    </lineage>
</organism>
<protein>
    <recommendedName>
        <fullName evidence="2">DUF488 domain-containing protein</fullName>
    </recommendedName>
</protein>
<gene>
    <name evidence="3" type="ORF">SNJ2_gp21</name>
</gene>
<evidence type="ECO:0000259" key="2">
    <source>
        <dbReference type="Pfam" id="PF22751"/>
    </source>
</evidence>
<reference evidence="3" key="2">
    <citation type="journal article" date="2018" name="Nucleic Acids Res.">
        <title>A novel family of tyrosine integrases encoded by the temperate pleolipovirus SNJ2.</title>
        <authorList>
            <person name="Wang J."/>
            <person name="Liu Y."/>
            <person name="Liu Y."/>
            <person name="Du K."/>
            <person name="Xu S."/>
            <person name="Wang Y."/>
            <person name="Krupovic M."/>
            <person name="Chen X."/>
        </authorList>
    </citation>
    <scope>NUCLEOTIDE SEQUENCE</scope>
</reference>
<name>A0A976SFC6_9VIRU</name>
<accession>A0A976SFC6</accession>
<evidence type="ECO:0000313" key="3">
    <source>
        <dbReference type="EMBL" id="UUT36792.1"/>
    </source>
</evidence>
<keyword evidence="4" id="KW-1185">Reference proteome</keyword>
<feature type="domain" description="DUF488" evidence="2">
    <location>
        <begin position="21"/>
        <end position="130"/>
    </location>
</feature>
<reference evidence="3" key="1">
    <citation type="journal article" date="2015" name="Mol. Microbiol.">
        <title>Identification and characterization of SNJ2, the first temperate pleolipovirus integrating into the genome of the SNJ1-lysogenic archaeal strain.</title>
        <authorList>
            <person name="Liu Y"/>
            <person name="Wang J"/>
            <person name="Liu Y"/>
            <person name="Wang Y"/>
            <person name="Zhang Z"/>
            <person name="Oksanen HM"/>
            <person name="Bamford DH"/>
            <person name="Chen X."/>
        </authorList>
    </citation>
    <scope>NUCLEOTIDE SEQUENCE</scope>
</reference>
<dbReference type="EMBL" id="OP012469">
    <property type="protein sequence ID" value="UUT36792.1"/>
    <property type="molecule type" value="Genomic_DNA"/>
</dbReference>
<evidence type="ECO:0000313" key="4">
    <source>
        <dbReference type="Proteomes" id="UP001058726"/>
    </source>
</evidence>
<evidence type="ECO:0000256" key="1">
    <source>
        <dbReference type="SAM" id="MobiDB-lite"/>
    </source>
</evidence>
<sequence length="178" mass="19734">MTVRTTYFGGLNSSFEPADGDAVFGVVRYPQDFVERITNRNIPAVAPPEELLNAYKTVQEAAGDNGEPNPAAIAWNSVDFERRYRQHLERAGPQEVIGELTDRARDRDIWLVCWEKDARWCHRRLLADAVVAQLEDVEIVHHPDPSTIPVDTGDDDPDTDDDPDATLTDFAGSEAGGA</sequence>
<dbReference type="InterPro" id="IPR054495">
    <property type="entry name" value="DUF488-N3a"/>
</dbReference>
<dbReference type="Proteomes" id="UP001058726">
    <property type="component" value="Segment"/>
</dbReference>
<feature type="region of interest" description="Disordered" evidence="1">
    <location>
        <begin position="142"/>
        <end position="178"/>
    </location>
</feature>
<proteinExistence type="predicted"/>
<dbReference type="Pfam" id="PF22751">
    <property type="entry name" value="DUF488-N3a"/>
    <property type="match status" value="1"/>
</dbReference>